<dbReference type="Pfam" id="PF01195">
    <property type="entry name" value="Pept_tRNA_hydro"/>
    <property type="match status" value="1"/>
</dbReference>
<organism evidence="4 5">
    <name type="scientific">Candidatus Zambryskibacteria bacterium RIFCSPLOWO2_12_FULL_39_23</name>
    <dbReference type="NCBI Taxonomy" id="1802776"/>
    <lineage>
        <taxon>Bacteria</taxon>
        <taxon>Candidatus Zambryskiibacteriota</taxon>
    </lineage>
</organism>
<keyword evidence="3" id="KW-0694">RNA-binding</keyword>
<dbReference type="PANTHER" id="PTHR17224:SF1">
    <property type="entry name" value="PEPTIDYL-TRNA HYDROLASE"/>
    <property type="match status" value="1"/>
</dbReference>
<sequence>MAYIFVGLGNPGEEYENTRHNTGRSLLAVFGKSVGAEWKEDKKLNAFVAKVKIRKIPVTLILPNTFMNKSGNCLKQIIGSQKAAEKLMVIYDDLDLPFGTSKISFNKSSGGHKGLESVIKGIKTEKFARIRVGISPTTGTGKIRKPQGEEAVTKIILGKYKSEEILQLKKLSKKIEKALETFVSDGLEKAMTNFN</sequence>
<reference evidence="4 5" key="1">
    <citation type="journal article" date="2016" name="Nat. Commun.">
        <title>Thousands of microbial genomes shed light on interconnected biogeochemical processes in an aquifer system.</title>
        <authorList>
            <person name="Anantharaman K."/>
            <person name="Brown C.T."/>
            <person name="Hug L.A."/>
            <person name="Sharon I."/>
            <person name="Castelle C.J."/>
            <person name="Probst A.J."/>
            <person name="Thomas B.C."/>
            <person name="Singh A."/>
            <person name="Wilkins M.J."/>
            <person name="Karaoz U."/>
            <person name="Brodie E.L."/>
            <person name="Williams K.H."/>
            <person name="Hubbard S.S."/>
            <person name="Banfield J.F."/>
        </authorList>
    </citation>
    <scope>NUCLEOTIDE SEQUENCE [LARGE SCALE GENOMIC DNA]</scope>
</reference>
<dbReference type="NCBIfam" id="TIGR00447">
    <property type="entry name" value="pth"/>
    <property type="match status" value="1"/>
</dbReference>
<evidence type="ECO:0000256" key="3">
    <source>
        <dbReference type="ARBA" id="ARBA00022884"/>
    </source>
</evidence>
<dbReference type="CDD" id="cd00462">
    <property type="entry name" value="PTH"/>
    <property type="match status" value="1"/>
</dbReference>
<name>A0A1G2USE4_9BACT</name>
<dbReference type="SUPFAM" id="SSF53178">
    <property type="entry name" value="Peptidyl-tRNA hydrolase-like"/>
    <property type="match status" value="1"/>
</dbReference>
<gene>
    <name evidence="4" type="ORF">A3G99_00750</name>
</gene>
<evidence type="ECO:0000313" key="4">
    <source>
        <dbReference type="EMBL" id="OHB12276.1"/>
    </source>
</evidence>
<keyword evidence="1" id="KW-0820">tRNA-binding</keyword>
<proteinExistence type="predicted"/>
<dbReference type="InterPro" id="IPR036416">
    <property type="entry name" value="Pept_tRNA_hydro_sf"/>
</dbReference>
<evidence type="ECO:0000256" key="2">
    <source>
        <dbReference type="ARBA" id="ARBA00022801"/>
    </source>
</evidence>
<protein>
    <recommendedName>
        <fullName evidence="6">Peptidyl-tRNA hydrolase</fullName>
    </recommendedName>
</protein>
<dbReference type="GO" id="GO:0000049">
    <property type="term" value="F:tRNA binding"/>
    <property type="evidence" value="ECO:0007669"/>
    <property type="project" value="UniProtKB-KW"/>
</dbReference>
<dbReference type="InterPro" id="IPR001328">
    <property type="entry name" value="Pept_tRNA_hydro"/>
</dbReference>
<keyword evidence="2" id="KW-0378">Hydrolase</keyword>
<dbReference type="Proteomes" id="UP000176558">
    <property type="component" value="Unassembled WGS sequence"/>
</dbReference>
<comment type="caution">
    <text evidence="4">The sequence shown here is derived from an EMBL/GenBank/DDBJ whole genome shotgun (WGS) entry which is preliminary data.</text>
</comment>
<dbReference type="EMBL" id="MHWT01000019">
    <property type="protein sequence ID" value="OHB12276.1"/>
    <property type="molecule type" value="Genomic_DNA"/>
</dbReference>
<evidence type="ECO:0000313" key="5">
    <source>
        <dbReference type="Proteomes" id="UP000176558"/>
    </source>
</evidence>
<dbReference type="PANTHER" id="PTHR17224">
    <property type="entry name" value="PEPTIDYL-TRNA HYDROLASE"/>
    <property type="match status" value="1"/>
</dbReference>
<dbReference type="AlphaFoldDB" id="A0A1G2USE4"/>
<evidence type="ECO:0000256" key="1">
    <source>
        <dbReference type="ARBA" id="ARBA00022555"/>
    </source>
</evidence>
<dbReference type="GO" id="GO:0004045">
    <property type="term" value="F:peptidyl-tRNA hydrolase activity"/>
    <property type="evidence" value="ECO:0007669"/>
    <property type="project" value="InterPro"/>
</dbReference>
<accession>A0A1G2USE4</accession>
<dbReference type="Gene3D" id="3.40.50.1470">
    <property type="entry name" value="Peptidyl-tRNA hydrolase"/>
    <property type="match status" value="1"/>
</dbReference>
<evidence type="ECO:0008006" key="6">
    <source>
        <dbReference type="Google" id="ProtNLM"/>
    </source>
</evidence>